<reference evidence="3" key="1">
    <citation type="journal article" date="2023" name="Mol. Phylogenet. Evol.">
        <title>Genome-scale phylogeny and comparative genomics of the fungal order Sordariales.</title>
        <authorList>
            <person name="Hensen N."/>
            <person name="Bonometti L."/>
            <person name="Westerberg I."/>
            <person name="Brannstrom I.O."/>
            <person name="Guillou S."/>
            <person name="Cros-Aarteil S."/>
            <person name="Calhoun S."/>
            <person name="Haridas S."/>
            <person name="Kuo A."/>
            <person name="Mondo S."/>
            <person name="Pangilinan J."/>
            <person name="Riley R."/>
            <person name="LaButti K."/>
            <person name="Andreopoulos B."/>
            <person name="Lipzen A."/>
            <person name="Chen C."/>
            <person name="Yan M."/>
            <person name="Daum C."/>
            <person name="Ng V."/>
            <person name="Clum A."/>
            <person name="Steindorff A."/>
            <person name="Ohm R.A."/>
            <person name="Martin F."/>
            <person name="Silar P."/>
            <person name="Natvig D.O."/>
            <person name="Lalanne C."/>
            <person name="Gautier V."/>
            <person name="Ament-Velasquez S.L."/>
            <person name="Kruys A."/>
            <person name="Hutchinson M.I."/>
            <person name="Powell A.J."/>
            <person name="Barry K."/>
            <person name="Miller A.N."/>
            <person name="Grigoriev I.V."/>
            <person name="Debuchy R."/>
            <person name="Gladieux P."/>
            <person name="Hiltunen Thoren M."/>
            <person name="Johannesson H."/>
        </authorList>
    </citation>
    <scope>NUCLEOTIDE SEQUENCE</scope>
    <source>
        <strain evidence="3">FGSC 1904</strain>
    </source>
</reference>
<accession>A0AAE0PKU1</accession>
<evidence type="ECO:0000313" key="4">
    <source>
        <dbReference type="Proteomes" id="UP001281003"/>
    </source>
</evidence>
<proteinExistence type="predicted"/>
<comment type="caution">
    <text evidence="3">The sequence shown here is derived from an EMBL/GenBank/DDBJ whole genome shotgun (WGS) entry which is preliminary data.</text>
</comment>
<feature type="compositionally biased region" description="Basic and acidic residues" evidence="1">
    <location>
        <begin position="199"/>
        <end position="214"/>
    </location>
</feature>
<feature type="region of interest" description="Disordered" evidence="1">
    <location>
        <begin position="199"/>
        <end position="232"/>
    </location>
</feature>
<organism evidence="3 4">
    <name type="scientific">Sordaria brevicollis</name>
    <dbReference type="NCBI Taxonomy" id="83679"/>
    <lineage>
        <taxon>Eukaryota</taxon>
        <taxon>Fungi</taxon>
        <taxon>Dikarya</taxon>
        <taxon>Ascomycota</taxon>
        <taxon>Pezizomycotina</taxon>
        <taxon>Sordariomycetes</taxon>
        <taxon>Sordariomycetidae</taxon>
        <taxon>Sordariales</taxon>
        <taxon>Sordariaceae</taxon>
        <taxon>Sordaria</taxon>
    </lineage>
</organism>
<feature type="chain" id="PRO_5042296087" evidence="2">
    <location>
        <begin position="27"/>
        <end position="232"/>
    </location>
</feature>
<evidence type="ECO:0000256" key="1">
    <source>
        <dbReference type="SAM" id="MobiDB-lite"/>
    </source>
</evidence>
<protein>
    <submittedName>
        <fullName evidence="3">Uncharacterized protein</fullName>
    </submittedName>
</protein>
<feature type="signal peptide" evidence="2">
    <location>
        <begin position="1"/>
        <end position="26"/>
    </location>
</feature>
<gene>
    <name evidence="3" type="ORF">B0T20DRAFT_121587</name>
</gene>
<keyword evidence="4" id="KW-1185">Reference proteome</keyword>
<sequence length="232" mass="25321">MQPFLSGEATLAWLLITLTLLLFAAAGDEHPYEPSYRKYPAEAGRSSVEIGDEQQQPAVKAEELTVRLEDLQQQSGKEQSVVRRNQKRTQVVRRGGYKVPLRYASKPSPSSSYFPSGFKPRSLQVLAVLLSHQSLHTINIPVLGKSVGPWKAEVSWSLGGLGLAGGLPLMKTVRGGKTMRSLKGCRGSKSLKYVGVSHEDVKKRRPESGNDESVHGQLEAMRSIGRAGEVGD</sequence>
<name>A0AAE0PKU1_SORBR</name>
<evidence type="ECO:0000313" key="3">
    <source>
        <dbReference type="EMBL" id="KAK3401726.1"/>
    </source>
</evidence>
<reference evidence="3" key="2">
    <citation type="submission" date="2023-07" db="EMBL/GenBank/DDBJ databases">
        <authorList>
            <consortium name="Lawrence Berkeley National Laboratory"/>
            <person name="Haridas S."/>
            <person name="Hensen N."/>
            <person name="Bonometti L."/>
            <person name="Westerberg I."/>
            <person name="Brannstrom I.O."/>
            <person name="Guillou S."/>
            <person name="Cros-Aarteil S."/>
            <person name="Calhoun S."/>
            <person name="Kuo A."/>
            <person name="Mondo S."/>
            <person name="Pangilinan J."/>
            <person name="Riley R."/>
            <person name="LaButti K."/>
            <person name="Andreopoulos B."/>
            <person name="Lipzen A."/>
            <person name="Chen C."/>
            <person name="Yanf M."/>
            <person name="Daum C."/>
            <person name="Ng V."/>
            <person name="Clum A."/>
            <person name="Steindorff A."/>
            <person name="Ohm R."/>
            <person name="Martin F."/>
            <person name="Silar P."/>
            <person name="Natvig D."/>
            <person name="Lalanne C."/>
            <person name="Gautier V."/>
            <person name="Ament-velasquez S.L."/>
            <person name="Kruys A."/>
            <person name="Hutchinson M.I."/>
            <person name="Powell A.J."/>
            <person name="Barry K."/>
            <person name="Miller A.N."/>
            <person name="Grigoriev I.V."/>
            <person name="Debuchy R."/>
            <person name="Gladieux P."/>
            <person name="Thoren M.H."/>
            <person name="Johannesson H."/>
        </authorList>
    </citation>
    <scope>NUCLEOTIDE SEQUENCE</scope>
    <source>
        <strain evidence="3">FGSC 1904</strain>
    </source>
</reference>
<dbReference type="Proteomes" id="UP001281003">
    <property type="component" value="Unassembled WGS sequence"/>
</dbReference>
<dbReference type="EMBL" id="JAUTDP010000002">
    <property type="protein sequence ID" value="KAK3401726.1"/>
    <property type="molecule type" value="Genomic_DNA"/>
</dbReference>
<dbReference type="AlphaFoldDB" id="A0AAE0PKU1"/>
<evidence type="ECO:0000256" key="2">
    <source>
        <dbReference type="SAM" id="SignalP"/>
    </source>
</evidence>
<keyword evidence="2" id="KW-0732">Signal</keyword>